<proteinExistence type="predicted"/>
<accession>A0A0C2DTG7</accession>
<keyword evidence="1" id="KW-0472">Membrane</keyword>
<evidence type="ECO:0000256" key="1">
    <source>
        <dbReference type="SAM" id="Phobius"/>
    </source>
</evidence>
<feature type="transmembrane region" description="Helical" evidence="1">
    <location>
        <begin position="149"/>
        <end position="168"/>
    </location>
</feature>
<feature type="transmembrane region" description="Helical" evidence="1">
    <location>
        <begin position="174"/>
        <end position="195"/>
    </location>
</feature>
<gene>
    <name evidence="2" type="ORF">GFER_06270</name>
</gene>
<comment type="caution">
    <text evidence="2">The sequence shown here is derived from an EMBL/GenBank/DDBJ whole genome shotgun (WGS) entry which is preliminary data.</text>
</comment>
<dbReference type="RefSeq" id="WP_040097636.1">
    <property type="nucleotide sequence ID" value="NZ_JWJD01000002.1"/>
</dbReference>
<keyword evidence="1" id="KW-0812">Transmembrane</keyword>
<dbReference type="AlphaFoldDB" id="A0A0C2DTG7"/>
<dbReference type="Proteomes" id="UP000035068">
    <property type="component" value="Unassembled WGS sequence"/>
</dbReference>
<reference evidence="2 3" key="1">
    <citation type="submission" date="2014-12" db="EMBL/GenBank/DDBJ databases">
        <title>Genomes of Geoalkalibacter ferrihydriticus and Geoalkalibacter subterraneus, two haloalkaliphilic metal-reducing members of the Geobacteraceae.</title>
        <authorList>
            <person name="Badalamenti J.P."/>
            <person name="Torres C.I."/>
            <person name="Krajmalnik-Brown R."/>
            <person name="Bond D.R."/>
        </authorList>
    </citation>
    <scope>NUCLEOTIDE SEQUENCE [LARGE SCALE GENOMIC DNA]</scope>
    <source>
        <strain evidence="2 3">DSM 17813</strain>
    </source>
</reference>
<evidence type="ECO:0000313" key="2">
    <source>
        <dbReference type="EMBL" id="KIH76739.1"/>
    </source>
</evidence>
<sequence>MEPDDIRFGSLKEDRGWYFVEYTPPIPNYRFSTLCVCIVEGHDAQAVAFAIEKEARDWLMRYQAPLMATAFSADGGIFSLKGVRPIDHMVAWRDSESSQVVFRWELVKDALPDIALDRNFLQKTFADVPSKTGAEIQNEVVKDVAARKVGWWLVFVWAVVVPLGVAVLEWWSDLLGLVVLLYAFVKAIIHALRLMGHLPKSDREREKEAQELRMRHHHYHCERNPEGFERLKAESFRREEIARTKAEALVLKVQARNGPIDG</sequence>
<dbReference type="EMBL" id="JWJD01000002">
    <property type="protein sequence ID" value="KIH76739.1"/>
    <property type="molecule type" value="Genomic_DNA"/>
</dbReference>
<name>A0A0C2DTG7_9BACT</name>
<keyword evidence="1" id="KW-1133">Transmembrane helix</keyword>
<protein>
    <submittedName>
        <fullName evidence="2">Uncharacterized protein</fullName>
    </submittedName>
</protein>
<keyword evidence="3" id="KW-1185">Reference proteome</keyword>
<organism evidence="2 3">
    <name type="scientific">Geoalkalibacter ferrihydriticus DSM 17813</name>
    <dbReference type="NCBI Taxonomy" id="1121915"/>
    <lineage>
        <taxon>Bacteria</taxon>
        <taxon>Pseudomonadati</taxon>
        <taxon>Thermodesulfobacteriota</taxon>
        <taxon>Desulfuromonadia</taxon>
        <taxon>Desulfuromonadales</taxon>
        <taxon>Geoalkalibacteraceae</taxon>
        <taxon>Geoalkalibacter</taxon>
    </lineage>
</organism>
<evidence type="ECO:0000313" key="3">
    <source>
        <dbReference type="Proteomes" id="UP000035068"/>
    </source>
</evidence>